<comment type="similarity">
    <text evidence="2">Belongs to the binding-protein-dependent transport system permease family. FecCD subfamily.</text>
</comment>
<evidence type="ECO:0000256" key="8">
    <source>
        <dbReference type="SAM" id="Phobius"/>
    </source>
</evidence>
<sequence>MPHRPSNSRKSPVTISLMFLSAIAILLMSLFVAISLGAKSLTLETVWAAIFQYNPALTPHQIIHELRLPRVVAAAVVGAAFAVAGALMQGITRNPLADTGVLGINAGATFMVALSFAIWPGLPYAWLMGLSFIGALLSTLFIFLLGSAAPGGLTSMRLTVAGAVVAAMLSSLSTGVAIYFDLSQDLAFWYAGGFGGIEWRHLRLIVPVLLITLLLTMPLARRVSLMSLGEEVALGLGINIRMTRFLALTAVVILAGVSVSAVGSIGFVGLVIPHISRKLVGVNYRLIIPMSSLLGAILLVLADLGSRIVNPPEELAVGIMVAFVGVPFFLYLARKERRAL</sequence>
<reference evidence="9 10" key="1">
    <citation type="submission" date="2024-11" db="EMBL/GenBank/DDBJ databases">
        <title>Identification and Characterization of a Novel Fosfomycin Bacillithiol Transferase FosB8 in Paenibacillus illinoisensis.</title>
        <authorList>
            <person name="Lu W."/>
        </authorList>
    </citation>
    <scope>NUCLEOTIDE SEQUENCE [LARGE SCALE GENOMIC DNA]</scope>
    <source>
        <strain evidence="9 10">WP77</strain>
    </source>
</reference>
<protein>
    <submittedName>
        <fullName evidence="9">FecCD family ABC transporter permease</fullName>
    </submittedName>
</protein>
<dbReference type="InterPro" id="IPR037294">
    <property type="entry name" value="ABC_BtuC-like"/>
</dbReference>
<keyword evidence="5 8" id="KW-0812">Transmembrane</keyword>
<evidence type="ECO:0000256" key="7">
    <source>
        <dbReference type="ARBA" id="ARBA00023136"/>
    </source>
</evidence>
<keyword evidence="10" id="KW-1185">Reference proteome</keyword>
<feature type="transmembrane region" description="Helical" evidence="8">
    <location>
        <begin position="12"/>
        <end position="34"/>
    </location>
</feature>
<keyword evidence="3" id="KW-0813">Transport</keyword>
<evidence type="ECO:0000313" key="9">
    <source>
        <dbReference type="EMBL" id="MFK0522724.1"/>
    </source>
</evidence>
<dbReference type="CDD" id="cd06550">
    <property type="entry name" value="TM_ABC_iron-siderophores_like"/>
    <property type="match status" value="1"/>
</dbReference>
<evidence type="ECO:0000256" key="4">
    <source>
        <dbReference type="ARBA" id="ARBA00022475"/>
    </source>
</evidence>
<dbReference type="Pfam" id="PF01032">
    <property type="entry name" value="FecCD"/>
    <property type="match status" value="1"/>
</dbReference>
<keyword evidence="7 8" id="KW-0472">Membrane</keyword>
<dbReference type="PANTHER" id="PTHR30472:SF65">
    <property type="entry name" value="SIDEROPHORE TRANSPORT SYSTEM PERMEASE PROTEIN YFIZ-RELATED"/>
    <property type="match status" value="1"/>
</dbReference>
<dbReference type="RefSeq" id="WP_402875426.1">
    <property type="nucleotide sequence ID" value="NZ_JBIYSL010000002.1"/>
</dbReference>
<feature type="transmembrane region" description="Helical" evidence="8">
    <location>
        <begin position="245"/>
        <end position="272"/>
    </location>
</feature>
<evidence type="ECO:0000256" key="1">
    <source>
        <dbReference type="ARBA" id="ARBA00004651"/>
    </source>
</evidence>
<accession>A0ABW8HUV6</accession>
<comment type="subcellular location">
    <subcellularLocation>
        <location evidence="1">Cell membrane</location>
        <topology evidence="1">Multi-pass membrane protein</topology>
    </subcellularLocation>
</comment>
<dbReference type="InterPro" id="IPR000522">
    <property type="entry name" value="ABC_transptr_permease_BtuC"/>
</dbReference>
<comment type="caution">
    <text evidence="9">The sequence shown here is derived from an EMBL/GenBank/DDBJ whole genome shotgun (WGS) entry which is preliminary data.</text>
</comment>
<proteinExistence type="inferred from homology"/>
<organism evidence="9 10">
    <name type="scientific">Paenibacillus illinoisensis</name>
    <dbReference type="NCBI Taxonomy" id="59845"/>
    <lineage>
        <taxon>Bacteria</taxon>
        <taxon>Bacillati</taxon>
        <taxon>Bacillota</taxon>
        <taxon>Bacilli</taxon>
        <taxon>Bacillales</taxon>
        <taxon>Paenibacillaceae</taxon>
        <taxon>Paenibacillus</taxon>
    </lineage>
</organism>
<keyword evidence="4" id="KW-1003">Cell membrane</keyword>
<keyword evidence="6 8" id="KW-1133">Transmembrane helix</keyword>
<evidence type="ECO:0000313" key="10">
    <source>
        <dbReference type="Proteomes" id="UP001618531"/>
    </source>
</evidence>
<feature type="transmembrane region" description="Helical" evidence="8">
    <location>
        <begin position="68"/>
        <end position="88"/>
    </location>
</feature>
<gene>
    <name evidence="9" type="ORF">ACINKY_11020</name>
</gene>
<name>A0ABW8HUV6_9BACL</name>
<evidence type="ECO:0000256" key="3">
    <source>
        <dbReference type="ARBA" id="ARBA00022448"/>
    </source>
</evidence>
<dbReference type="PANTHER" id="PTHR30472">
    <property type="entry name" value="FERRIC ENTEROBACTIN TRANSPORT SYSTEM PERMEASE PROTEIN"/>
    <property type="match status" value="1"/>
</dbReference>
<dbReference type="EMBL" id="JBIYSL010000002">
    <property type="protein sequence ID" value="MFK0522724.1"/>
    <property type="molecule type" value="Genomic_DNA"/>
</dbReference>
<dbReference type="Gene3D" id="1.10.3470.10">
    <property type="entry name" value="ABC transporter involved in vitamin B12 uptake, BtuC"/>
    <property type="match status" value="1"/>
</dbReference>
<feature type="transmembrane region" description="Helical" evidence="8">
    <location>
        <begin position="314"/>
        <end position="333"/>
    </location>
</feature>
<feature type="transmembrane region" description="Helical" evidence="8">
    <location>
        <begin position="158"/>
        <end position="180"/>
    </location>
</feature>
<feature type="transmembrane region" description="Helical" evidence="8">
    <location>
        <begin position="125"/>
        <end position="146"/>
    </location>
</feature>
<evidence type="ECO:0000256" key="6">
    <source>
        <dbReference type="ARBA" id="ARBA00022989"/>
    </source>
</evidence>
<evidence type="ECO:0000256" key="5">
    <source>
        <dbReference type="ARBA" id="ARBA00022692"/>
    </source>
</evidence>
<feature type="transmembrane region" description="Helical" evidence="8">
    <location>
        <begin position="284"/>
        <end position="302"/>
    </location>
</feature>
<evidence type="ECO:0000256" key="2">
    <source>
        <dbReference type="ARBA" id="ARBA00007935"/>
    </source>
</evidence>
<dbReference type="SUPFAM" id="SSF81345">
    <property type="entry name" value="ABC transporter involved in vitamin B12 uptake, BtuC"/>
    <property type="match status" value="1"/>
</dbReference>
<feature type="transmembrane region" description="Helical" evidence="8">
    <location>
        <begin position="200"/>
        <end position="220"/>
    </location>
</feature>
<dbReference type="Proteomes" id="UP001618531">
    <property type="component" value="Unassembled WGS sequence"/>
</dbReference>
<feature type="transmembrane region" description="Helical" evidence="8">
    <location>
        <begin position="100"/>
        <end position="119"/>
    </location>
</feature>